<dbReference type="GO" id="GO:0033785">
    <property type="term" value="F:heptose 7-phosphate kinase activity"/>
    <property type="evidence" value="ECO:0007669"/>
    <property type="project" value="TreeGrafter"/>
</dbReference>
<name>X1VX35_9ZZZZ</name>
<organism evidence="2">
    <name type="scientific">marine sediment metagenome</name>
    <dbReference type="NCBI Taxonomy" id="412755"/>
    <lineage>
        <taxon>unclassified sequences</taxon>
        <taxon>metagenomes</taxon>
        <taxon>ecological metagenomes</taxon>
    </lineage>
</organism>
<dbReference type="EMBL" id="BARW01037204">
    <property type="protein sequence ID" value="GAJ23371.1"/>
    <property type="molecule type" value="Genomic_DNA"/>
</dbReference>
<proteinExistence type="predicted"/>
<dbReference type="InterPro" id="IPR011611">
    <property type="entry name" value="PfkB_dom"/>
</dbReference>
<feature type="domain" description="Carbohydrate kinase PfkB" evidence="1">
    <location>
        <begin position="16"/>
        <end position="197"/>
    </location>
</feature>
<feature type="non-terminal residue" evidence="2">
    <location>
        <position position="199"/>
    </location>
</feature>
<dbReference type="Gene3D" id="3.40.1190.20">
    <property type="match status" value="1"/>
</dbReference>
<dbReference type="AlphaFoldDB" id="X1VX35"/>
<evidence type="ECO:0000259" key="1">
    <source>
        <dbReference type="Pfam" id="PF00294"/>
    </source>
</evidence>
<dbReference type="Pfam" id="PF00294">
    <property type="entry name" value="PfkB"/>
    <property type="match status" value="1"/>
</dbReference>
<comment type="caution">
    <text evidence="2">The sequence shown here is derived from an EMBL/GenBank/DDBJ whole genome shotgun (WGS) entry which is preliminary data.</text>
</comment>
<dbReference type="InterPro" id="IPR029056">
    <property type="entry name" value="Ribokinase-like"/>
</dbReference>
<protein>
    <recommendedName>
        <fullName evidence="1">Carbohydrate kinase PfkB domain-containing protein</fullName>
    </recommendedName>
</protein>
<dbReference type="GO" id="GO:0005829">
    <property type="term" value="C:cytosol"/>
    <property type="evidence" value="ECO:0007669"/>
    <property type="project" value="TreeGrafter"/>
</dbReference>
<dbReference type="PANTHER" id="PTHR46969:SF1">
    <property type="entry name" value="BIFUNCTIONAL PROTEIN HLDE"/>
    <property type="match status" value="1"/>
</dbReference>
<gene>
    <name evidence="2" type="ORF">S12H4_57501</name>
</gene>
<dbReference type="PANTHER" id="PTHR46969">
    <property type="entry name" value="BIFUNCTIONAL PROTEIN HLDE"/>
    <property type="match status" value="1"/>
</dbReference>
<reference evidence="2" key="1">
    <citation type="journal article" date="2014" name="Front. Microbiol.">
        <title>High frequency of phylogenetically diverse reductive dehalogenase-homologous genes in deep subseafloor sedimentary metagenomes.</title>
        <authorList>
            <person name="Kawai M."/>
            <person name="Futagami T."/>
            <person name="Toyoda A."/>
            <person name="Takaki Y."/>
            <person name="Nishi S."/>
            <person name="Hori S."/>
            <person name="Arai W."/>
            <person name="Tsubouchi T."/>
            <person name="Morono Y."/>
            <person name="Uchiyama I."/>
            <person name="Ito T."/>
            <person name="Fujiyama A."/>
            <person name="Inagaki F."/>
            <person name="Takami H."/>
        </authorList>
    </citation>
    <scope>NUCLEOTIDE SEQUENCE</scope>
    <source>
        <strain evidence="2">Expedition CK06-06</strain>
    </source>
</reference>
<evidence type="ECO:0000313" key="2">
    <source>
        <dbReference type="EMBL" id="GAJ23371.1"/>
    </source>
</evidence>
<accession>X1VX35</accession>
<dbReference type="GO" id="GO:0033786">
    <property type="term" value="F:heptose-1-phosphate adenylyltransferase activity"/>
    <property type="evidence" value="ECO:0007669"/>
    <property type="project" value="TreeGrafter"/>
</dbReference>
<feature type="non-terminal residue" evidence="2">
    <location>
        <position position="1"/>
    </location>
</feature>
<sequence length="199" mass="21566">LDQFIWGKVSRISPEAPVPVVEVDRETTILGGAANVVNNLVSLGGKVLLCGVVGGDSPAGEIISKLHELDVDTGGIAIEHDRPTSVKTRIIAHAQQVVRYDRETRDSSKPETTDSILNFIHKRKDNFAAIIVSDYGKGVVTRELMEGVKDLMSTRDIPLAVDPNVKNFPLYEGATIITPNHNEAQAAASMDILDEESLK</sequence>
<dbReference type="SUPFAM" id="SSF53613">
    <property type="entry name" value="Ribokinase-like"/>
    <property type="match status" value="1"/>
</dbReference>